<name>A0A8J2SNL9_9STRA</name>
<keyword evidence="2" id="KW-1185">Reference proteome</keyword>
<sequence>MAAQLAGALRPPRIELFFKTPAELKERLRDLTAAGYRSFNLVNKDKKDPMLAWVDVCCEELGPGDDVCAHFSSKYNARGGPALAERLAALAARSQASGVALSTLLVSGSGKRKKGHFASDLAGALNAPPSPVGVAFNPYEDDMEKERAALAAKLKGGGVSSVWLQFGVRLEDLDRELLWLRASFPSLELVGSVFLPTKKLIAQQKFRPWNGVALSDEYLSGPEAAERVTRQLLAVYAKHDVRPLVEAPGVRTAKDLAVVSRLFGEPAPPAKKRRL</sequence>
<evidence type="ECO:0000313" key="2">
    <source>
        <dbReference type="Proteomes" id="UP000789595"/>
    </source>
</evidence>
<comment type="caution">
    <text evidence="1">The sequence shown here is derived from an EMBL/GenBank/DDBJ whole genome shotgun (WGS) entry which is preliminary data.</text>
</comment>
<reference evidence="1" key="1">
    <citation type="submission" date="2021-11" db="EMBL/GenBank/DDBJ databases">
        <authorList>
            <consortium name="Genoscope - CEA"/>
            <person name="William W."/>
        </authorList>
    </citation>
    <scope>NUCLEOTIDE SEQUENCE</scope>
</reference>
<dbReference type="OrthoDB" id="204690at2759"/>
<gene>
    <name evidence="1" type="ORF">PECAL_2P28900</name>
</gene>
<dbReference type="Proteomes" id="UP000789595">
    <property type="component" value="Unassembled WGS sequence"/>
</dbReference>
<dbReference type="EMBL" id="CAKKNE010000002">
    <property type="protein sequence ID" value="CAH0369754.1"/>
    <property type="molecule type" value="Genomic_DNA"/>
</dbReference>
<organism evidence="1 2">
    <name type="scientific">Pelagomonas calceolata</name>
    <dbReference type="NCBI Taxonomy" id="35677"/>
    <lineage>
        <taxon>Eukaryota</taxon>
        <taxon>Sar</taxon>
        <taxon>Stramenopiles</taxon>
        <taxon>Ochrophyta</taxon>
        <taxon>Pelagophyceae</taxon>
        <taxon>Pelagomonadales</taxon>
        <taxon>Pelagomonadaceae</taxon>
        <taxon>Pelagomonas</taxon>
    </lineage>
</organism>
<protein>
    <submittedName>
        <fullName evidence="1">Uncharacterized protein</fullName>
    </submittedName>
</protein>
<evidence type="ECO:0000313" key="1">
    <source>
        <dbReference type="EMBL" id="CAH0369754.1"/>
    </source>
</evidence>
<accession>A0A8J2SNL9</accession>
<proteinExistence type="predicted"/>
<dbReference type="AlphaFoldDB" id="A0A8J2SNL9"/>